<feature type="non-terminal residue" evidence="2">
    <location>
        <position position="83"/>
    </location>
</feature>
<comment type="caution">
    <text evidence="2">The sequence shown here is derived from an EMBL/GenBank/DDBJ whole genome shotgun (WGS) entry which is preliminary data.</text>
</comment>
<dbReference type="AlphaFoldDB" id="A0A7Y0SI44"/>
<dbReference type="SUPFAM" id="SSF55464">
    <property type="entry name" value="Origin of replication-binding domain, RBD-like"/>
    <property type="match status" value="1"/>
</dbReference>
<evidence type="ECO:0000313" key="3">
    <source>
        <dbReference type="Proteomes" id="UP000518904"/>
    </source>
</evidence>
<name>A0A7Y0SI44_VIBPH</name>
<proteinExistence type="predicted"/>
<evidence type="ECO:0000313" key="2">
    <source>
        <dbReference type="EMBL" id="NMU83955.1"/>
    </source>
</evidence>
<dbReference type="Proteomes" id="UP000518904">
    <property type="component" value="Unassembled WGS sequence"/>
</dbReference>
<reference evidence="2 3" key="1">
    <citation type="submission" date="2020-04" db="EMBL/GenBank/DDBJ databases">
        <title>Whole-genome sequencing of Vibrio spp. from China reveals different genetic environments of blaCTX-M-14 among diverse lineages.</title>
        <authorList>
            <person name="Zheng Z."/>
            <person name="Ye L."/>
            <person name="Chen S."/>
        </authorList>
    </citation>
    <scope>NUCLEOTIDE SEQUENCE [LARGE SCALE GENOMIC DNA]</scope>
    <source>
        <strain evidence="2 3">Vb0551</strain>
    </source>
</reference>
<feature type="domain" description="TrwC relaxase" evidence="1">
    <location>
        <begin position="6"/>
        <end position="72"/>
    </location>
</feature>
<dbReference type="Pfam" id="PF08751">
    <property type="entry name" value="TrwC"/>
    <property type="match status" value="1"/>
</dbReference>
<sequence>IKGLGNAQFDIDGVPESLHKAFSTRKQQIDQQVLDFGHDSRASKDVAALDTRQRKTYHSDATLNHKWQQTVKSEGFDPALLVR</sequence>
<protein>
    <submittedName>
        <fullName evidence="2">Relaxase domain-containing protein</fullName>
    </submittedName>
</protein>
<feature type="non-terminal residue" evidence="2">
    <location>
        <position position="1"/>
    </location>
</feature>
<dbReference type="InterPro" id="IPR014862">
    <property type="entry name" value="TrwC"/>
</dbReference>
<gene>
    <name evidence="2" type="ORF">HKB16_13790</name>
</gene>
<accession>A0A7Y0SI44</accession>
<evidence type="ECO:0000259" key="1">
    <source>
        <dbReference type="Pfam" id="PF08751"/>
    </source>
</evidence>
<dbReference type="EMBL" id="JABCLB010001287">
    <property type="protein sequence ID" value="NMU83955.1"/>
    <property type="molecule type" value="Genomic_DNA"/>
</dbReference>
<organism evidence="2 3">
    <name type="scientific">Vibrio parahaemolyticus</name>
    <dbReference type="NCBI Taxonomy" id="670"/>
    <lineage>
        <taxon>Bacteria</taxon>
        <taxon>Pseudomonadati</taxon>
        <taxon>Pseudomonadota</taxon>
        <taxon>Gammaproteobacteria</taxon>
        <taxon>Vibrionales</taxon>
        <taxon>Vibrionaceae</taxon>
        <taxon>Vibrio</taxon>
    </lineage>
</organism>